<keyword evidence="2" id="KW-0812">Transmembrane</keyword>
<evidence type="ECO:0000313" key="4">
    <source>
        <dbReference type="Proteomes" id="UP001443914"/>
    </source>
</evidence>
<accession>A0AAW1HLA1</accession>
<feature type="coiled-coil region" evidence="1">
    <location>
        <begin position="74"/>
        <end position="127"/>
    </location>
</feature>
<gene>
    <name evidence="3" type="ORF">RND81_11G123900</name>
</gene>
<dbReference type="PANTHER" id="PTHR33248">
    <property type="entry name" value="ZINC ION-BINDING PROTEIN"/>
    <property type="match status" value="1"/>
</dbReference>
<feature type="transmembrane region" description="Helical" evidence="2">
    <location>
        <begin position="132"/>
        <end position="151"/>
    </location>
</feature>
<sequence>MSESSRNCGCNWNDGNKCFCGIPITVKKSSTPDNPGRRFEAYKLFNPVSKVGGCNYFRWFDKTQTDWQRVIDNNLNLRENIMSKELELKQQELASVKEERNRLFIEVERLKKKLKTVKDENSRLKNERSTGFWFSILVCVLICVFLVYLAMSF</sequence>
<evidence type="ECO:0000256" key="1">
    <source>
        <dbReference type="SAM" id="Coils"/>
    </source>
</evidence>
<evidence type="ECO:0008006" key="5">
    <source>
        <dbReference type="Google" id="ProtNLM"/>
    </source>
</evidence>
<proteinExistence type="predicted"/>
<dbReference type="Proteomes" id="UP001443914">
    <property type="component" value="Unassembled WGS sequence"/>
</dbReference>
<evidence type="ECO:0000256" key="2">
    <source>
        <dbReference type="SAM" id="Phobius"/>
    </source>
</evidence>
<keyword evidence="2" id="KW-1133">Transmembrane helix</keyword>
<reference evidence="3" key="1">
    <citation type="submission" date="2024-03" db="EMBL/GenBank/DDBJ databases">
        <title>WGS assembly of Saponaria officinalis var. Norfolk2.</title>
        <authorList>
            <person name="Jenkins J."/>
            <person name="Shu S."/>
            <person name="Grimwood J."/>
            <person name="Barry K."/>
            <person name="Goodstein D."/>
            <person name="Schmutz J."/>
            <person name="Leebens-Mack J."/>
            <person name="Osbourn A."/>
        </authorList>
    </citation>
    <scope>NUCLEOTIDE SEQUENCE [LARGE SCALE GENOMIC DNA]</scope>
    <source>
        <strain evidence="3">JIC</strain>
    </source>
</reference>
<dbReference type="AlphaFoldDB" id="A0AAW1HLA1"/>
<evidence type="ECO:0000313" key="3">
    <source>
        <dbReference type="EMBL" id="KAK9677151.1"/>
    </source>
</evidence>
<keyword evidence="1" id="KW-0175">Coiled coil</keyword>
<dbReference type="EMBL" id="JBDFQZ010000011">
    <property type="protein sequence ID" value="KAK9677151.1"/>
    <property type="molecule type" value="Genomic_DNA"/>
</dbReference>
<keyword evidence="2" id="KW-0472">Membrane</keyword>
<organism evidence="3 4">
    <name type="scientific">Saponaria officinalis</name>
    <name type="common">Common soapwort</name>
    <name type="synonym">Lychnis saponaria</name>
    <dbReference type="NCBI Taxonomy" id="3572"/>
    <lineage>
        <taxon>Eukaryota</taxon>
        <taxon>Viridiplantae</taxon>
        <taxon>Streptophyta</taxon>
        <taxon>Embryophyta</taxon>
        <taxon>Tracheophyta</taxon>
        <taxon>Spermatophyta</taxon>
        <taxon>Magnoliopsida</taxon>
        <taxon>eudicotyledons</taxon>
        <taxon>Gunneridae</taxon>
        <taxon>Pentapetalae</taxon>
        <taxon>Caryophyllales</taxon>
        <taxon>Caryophyllaceae</taxon>
        <taxon>Caryophylleae</taxon>
        <taxon>Saponaria</taxon>
    </lineage>
</organism>
<keyword evidence="4" id="KW-1185">Reference proteome</keyword>
<comment type="caution">
    <text evidence="3">The sequence shown here is derived from an EMBL/GenBank/DDBJ whole genome shotgun (WGS) entry which is preliminary data.</text>
</comment>
<protein>
    <recommendedName>
        <fullName evidence="5">Zinc finger GRF-type domain-containing protein</fullName>
    </recommendedName>
</protein>
<name>A0AAW1HLA1_SAPOF</name>